<dbReference type="PATRIC" id="fig|1183438.3.peg.3823"/>
<evidence type="ECO:0000256" key="16">
    <source>
        <dbReference type="SAM" id="Phobius"/>
    </source>
</evidence>
<dbReference type="InterPro" id="IPR036257">
    <property type="entry name" value="Cyt_c_oxidase_su2_TM_sf"/>
</dbReference>
<dbReference type="STRING" id="1183438.GKIL_3886"/>
<dbReference type="PANTHER" id="PTHR22888:SF9">
    <property type="entry name" value="CYTOCHROME C OXIDASE SUBUNIT 2"/>
    <property type="match status" value="1"/>
</dbReference>
<dbReference type="Gene3D" id="2.60.40.420">
    <property type="entry name" value="Cupredoxins - blue copper proteins"/>
    <property type="match status" value="1"/>
</dbReference>
<dbReference type="Pfam" id="PF00116">
    <property type="entry name" value="COX2"/>
    <property type="match status" value="1"/>
</dbReference>
<dbReference type="PRINTS" id="PR01166">
    <property type="entry name" value="CYCOXIDASEII"/>
</dbReference>
<dbReference type="PROSITE" id="PS00078">
    <property type="entry name" value="COX2"/>
    <property type="match status" value="1"/>
</dbReference>
<evidence type="ECO:0000256" key="15">
    <source>
        <dbReference type="RuleBase" id="RU004024"/>
    </source>
</evidence>
<evidence type="ECO:0000256" key="4">
    <source>
        <dbReference type="ARBA" id="ARBA00022660"/>
    </source>
</evidence>
<keyword evidence="19" id="KW-0560">Oxidoreductase</keyword>
<keyword evidence="4 14" id="KW-0679">Respiratory chain</keyword>
<feature type="transmembrane region" description="Helical" evidence="16">
    <location>
        <begin position="49"/>
        <end position="75"/>
    </location>
</feature>
<dbReference type="InterPro" id="IPR002429">
    <property type="entry name" value="CcO_II-like_C"/>
</dbReference>
<comment type="similarity">
    <text evidence="2 14">Belongs to the cytochrome c oxidase subunit 2 family.</text>
</comment>
<evidence type="ECO:0000259" key="18">
    <source>
        <dbReference type="PROSITE" id="PS50999"/>
    </source>
</evidence>
<reference evidence="19 20" key="1">
    <citation type="journal article" date="2013" name="PLoS ONE">
        <title>Cultivation and Complete Genome Sequencing of Gloeobacter kilaueensis sp. nov., from a Lava Cave in Kilauea Caldera, Hawai'i.</title>
        <authorList>
            <person name="Saw J.H."/>
            <person name="Schatz M."/>
            <person name="Brown M.V."/>
            <person name="Kunkel D.D."/>
            <person name="Foster J.S."/>
            <person name="Shick H."/>
            <person name="Christensen S."/>
            <person name="Hou S."/>
            <person name="Wan X."/>
            <person name="Donachie S.P."/>
        </authorList>
    </citation>
    <scope>NUCLEOTIDE SEQUENCE [LARGE SCALE GENOMIC DNA]</scope>
    <source>
        <strain evidence="20">JS</strain>
    </source>
</reference>
<evidence type="ECO:0000256" key="8">
    <source>
        <dbReference type="ARBA" id="ARBA00022982"/>
    </source>
</evidence>
<evidence type="ECO:0000256" key="3">
    <source>
        <dbReference type="ARBA" id="ARBA00022448"/>
    </source>
</evidence>
<evidence type="ECO:0000256" key="7">
    <source>
        <dbReference type="ARBA" id="ARBA00022967"/>
    </source>
</evidence>
<accession>U5QMB1</accession>
<dbReference type="GO" id="GO:0042773">
    <property type="term" value="P:ATP synthesis coupled electron transport"/>
    <property type="evidence" value="ECO:0007669"/>
    <property type="project" value="TreeGrafter"/>
</dbReference>
<evidence type="ECO:0000256" key="14">
    <source>
        <dbReference type="RuleBase" id="RU000456"/>
    </source>
</evidence>
<dbReference type="PANTHER" id="PTHR22888">
    <property type="entry name" value="CYTOCHROME C OXIDASE, SUBUNIT II"/>
    <property type="match status" value="1"/>
</dbReference>
<dbReference type="Pfam" id="PF02790">
    <property type="entry name" value="COX2_TM"/>
    <property type="match status" value="1"/>
</dbReference>
<evidence type="ECO:0000256" key="13">
    <source>
        <dbReference type="ARBA" id="ARBA00047816"/>
    </source>
</evidence>
<dbReference type="PROSITE" id="PS50857">
    <property type="entry name" value="COX2_CUA"/>
    <property type="match status" value="1"/>
</dbReference>
<keyword evidence="11 16" id="KW-0472">Membrane</keyword>
<keyword evidence="3 14" id="KW-0813">Transport</keyword>
<dbReference type="InterPro" id="IPR014222">
    <property type="entry name" value="Cyt_c_oxidase_su2"/>
</dbReference>
<evidence type="ECO:0000256" key="1">
    <source>
        <dbReference type="ARBA" id="ARBA00004141"/>
    </source>
</evidence>
<keyword evidence="8 14" id="KW-0249">Electron transport</keyword>
<keyword evidence="7" id="KW-1278">Translocase</keyword>
<feature type="domain" description="Cytochrome oxidase subunit II transmembrane region profile" evidence="18">
    <location>
        <begin position="27"/>
        <end position="124"/>
    </location>
</feature>
<comment type="subcellular location">
    <subcellularLocation>
        <location evidence="14">Cell membrane</location>
        <topology evidence="14">Multi-pass membrane protein</topology>
    </subcellularLocation>
    <subcellularLocation>
        <location evidence="1">Membrane</location>
        <topology evidence="1">Multi-pass membrane protein</topology>
    </subcellularLocation>
</comment>
<dbReference type="OrthoDB" id="9781261at2"/>
<feature type="transmembrane region" description="Helical" evidence="16">
    <location>
        <begin position="96"/>
        <end position="114"/>
    </location>
</feature>
<evidence type="ECO:0000256" key="11">
    <source>
        <dbReference type="ARBA" id="ARBA00023136"/>
    </source>
</evidence>
<dbReference type="HOGENOM" id="CLU_036876_4_2_3"/>
<dbReference type="Proteomes" id="UP000017396">
    <property type="component" value="Chromosome"/>
</dbReference>
<dbReference type="EMBL" id="CP003587">
    <property type="protein sequence ID" value="AGY60132.1"/>
    <property type="molecule type" value="Genomic_DNA"/>
</dbReference>
<dbReference type="GO" id="GO:0016491">
    <property type="term" value="F:oxidoreductase activity"/>
    <property type="evidence" value="ECO:0007669"/>
    <property type="project" value="UniProtKB-KW"/>
</dbReference>
<comment type="catalytic activity">
    <reaction evidence="13 15">
        <text>4 Fe(II)-[cytochrome c] + O2 + 8 H(+)(in) = 4 Fe(III)-[cytochrome c] + 2 H2O + 4 H(+)(out)</text>
        <dbReference type="Rhea" id="RHEA:11436"/>
        <dbReference type="Rhea" id="RHEA-COMP:10350"/>
        <dbReference type="Rhea" id="RHEA-COMP:14399"/>
        <dbReference type="ChEBI" id="CHEBI:15377"/>
        <dbReference type="ChEBI" id="CHEBI:15378"/>
        <dbReference type="ChEBI" id="CHEBI:15379"/>
        <dbReference type="ChEBI" id="CHEBI:29033"/>
        <dbReference type="ChEBI" id="CHEBI:29034"/>
        <dbReference type="EC" id="7.1.1.9"/>
    </reaction>
</comment>
<gene>
    <name evidence="19" type="primary">coxB</name>
    <name evidence="19" type="ORF">GKIL_3886</name>
</gene>
<dbReference type="CDD" id="cd13919">
    <property type="entry name" value="CuRO_HCO_II_like_5"/>
    <property type="match status" value="1"/>
</dbReference>
<feature type="transmembrane region" description="Helical" evidence="16">
    <location>
        <begin position="12"/>
        <end position="29"/>
    </location>
</feature>
<dbReference type="FunFam" id="1.10.287.90:FF:000013">
    <property type="entry name" value="Cytochrome c oxidase subunit 2"/>
    <property type="match status" value="1"/>
</dbReference>
<evidence type="ECO:0000256" key="5">
    <source>
        <dbReference type="ARBA" id="ARBA00022692"/>
    </source>
</evidence>
<evidence type="ECO:0000259" key="17">
    <source>
        <dbReference type="PROSITE" id="PS50857"/>
    </source>
</evidence>
<dbReference type="RefSeq" id="WP_023175459.1">
    <property type="nucleotide sequence ID" value="NC_022600.1"/>
</dbReference>
<keyword evidence="10 15" id="KW-0186">Copper</keyword>
<dbReference type="PROSITE" id="PS50999">
    <property type="entry name" value="COX2_TM"/>
    <property type="match status" value="1"/>
</dbReference>
<dbReference type="InterPro" id="IPR001505">
    <property type="entry name" value="Copper_CuA"/>
</dbReference>
<evidence type="ECO:0000256" key="6">
    <source>
        <dbReference type="ARBA" id="ARBA00022723"/>
    </source>
</evidence>
<dbReference type="SUPFAM" id="SSF81464">
    <property type="entry name" value="Cytochrome c oxidase subunit II-like, transmembrane region"/>
    <property type="match status" value="1"/>
</dbReference>
<dbReference type="SUPFAM" id="SSF49503">
    <property type="entry name" value="Cupredoxins"/>
    <property type="match status" value="1"/>
</dbReference>
<evidence type="ECO:0000313" key="19">
    <source>
        <dbReference type="EMBL" id="AGY60132.1"/>
    </source>
</evidence>
<comment type="cofactor">
    <cofactor evidence="15">
        <name>Cu cation</name>
        <dbReference type="ChEBI" id="CHEBI:23378"/>
    </cofactor>
    <text evidence="15">Binds a copper A center.</text>
</comment>
<evidence type="ECO:0000256" key="12">
    <source>
        <dbReference type="ARBA" id="ARBA00024688"/>
    </source>
</evidence>
<dbReference type="Gene3D" id="1.10.287.90">
    <property type="match status" value="1"/>
</dbReference>
<evidence type="ECO:0000256" key="2">
    <source>
        <dbReference type="ARBA" id="ARBA00007866"/>
    </source>
</evidence>
<dbReference type="EC" id="7.1.1.9" evidence="15"/>
<dbReference type="NCBIfam" id="TIGR02866">
    <property type="entry name" value="CoxB"/>
    <property type="match status" value="1"/>
</dbReference>
<dbReference type="GO" id="GO:0005507">
    <property type="term" value="F:copper ion binding"/>
    <property type="evidence" value="ECO:0007669"/>
    <property type="project" value="InterPro"/>
</dbReference>
<dbReference type="GO" id="GO:0005886">
    <property type="term" value="C:plasma membrane"/>
    <property type="evidence" value="ECO:0007669"/>
    <property type="project" value="UniProtKB-SubCell"/>
</dbReference>
<evidence type="ECO:0000313" key="20">
    <source>
        <dbReference type="Proteomes" id="UP000017396"/>
    </source>
</evidence>
<organism evidence="19 20">
    <name type="scientific">Gloeobacter kilaueensis (strain ATCC BAA-2537 / CCAP 1431/1 / ULC 316 / JS1)</name>
    <dbReference type="NCBI Taxonomy" id="1183438"/>
    <lineage>
        <taxon>Bacteria</taxon>
        <taxon>Bacillati</taxon>
        <taxon>Cyanobacteriota</taxon>
        <taxon>Cyanophyceae</taxon>
        <taxon>Gloeobacterales</taxon>
        <taxon>Gloeobacteraceae</taxon>
        <taxon>Gloeobacter</taxon>
    </lineage>
</organism>
<dbReference type="GO" id="GO:0004129">
    <property type="term" value="F:cytochrome-c oxidase activity"/>
    <property type="evidence" value="ECO:0007669"/>
    <property type="project" value="UniProtKB-EC"/>
</dbReference>
<comment type="function">
    <text evidence="12 15">Subunits I and II form the functional core of the enzyme complex. Electrons originating in cytochrome c are transferred via heme a and Cu(A) to the binuclear center formed by heme a3 and Cu(B).</text>
</comment>
<dbReference type="InterPro" id="IPR011759">
    <property type="entry name" value="Cyt_c_oxidase_su2_TM_dom"/>
</dbReference>
<dbReference type="InterPro" id="IPR008972">
    <property type="entry name" value="Cupredoxin"/>
</dbReference>
<keyword evidence="5 14" id="KW-0812">Transmembrane</keyword>
<name>U5QMB1_GLOK1</name>
<keyword evidence="6 15" id="KW-0479">Metal-binding</keyword>
<evidence type="ECO:0000256" key="9">
    <source>
        <dbReference type="ARBA" id="ARBA00022989"/>
    </source>
</evidence>
<dbReference type="AlphaFoldDB" id="U5QMB1"/>
<dbReference type="InterPro" id="IPR045187">
    <property type="entry name" value="CcO_II"/>
</dbReference>
<dbReference type="eggNOG" id="COG1622">
    <property type="taxonomic scope" value="Bacteria"/>
</dbReference>
<proteinExistence type="inferred from homology"/>
<protein>
    <recommendedName>
        <fullName evidence="15">Cytochrome c oxidase subunit 2</fullName>
        <ecNumber evidence="15">7.1.1.9</ecNumber>
    </recommendedName>
</protein>
<sequence>MRIPRINQNWSYIVSCGALLALAGGWFALTSGWLMPVEASKESVQIDDLFRWMLGFAAVIFLGVQGVLIYAAFAFRRVKGDNGDGPHIHGDIKLEIFWTLIPTVLVLYLAIYSFDVFQQLGAGSPMWGGHDHGDAGLPRIVAPIDKSAVPPLKIEVQAMQFAWIFAYPSKKVEGMAELHLPVGQPVVLEMKSNDVIHAFWVPEFRLKQDVIPGRTTNLSFTPTRPGKYQLRCAELCGPYHGGMVVDVYVEDQKSFDKWLTSQAAVPSATRLAQLPDLATTAGYPVPAATTPVLRSDQTLAVVRHLRSQGQ</sequence>
<dbReference type="KEGG" id="glj:GKIL_3886"/>
<keyword evidence="9 16" id="KW-1133">Transmembrane helix</keyword>
<keyword evidence="20" id="KW-1185">Reference proteome</keyword>
<evidence type="ECO:0000256" key="10">
    <source>
        <dbReference type="ARBA" id="ARBA00023008"/>
    </source>
</evidence>
<feature type="domain" description="Cytochrome oxidase subunit II copper A binding" evidence="17">
    <location>
        <begin position="149"/>
        <end position="261"/>
    </location>
</feature>